<sequence>MSKEIDPVRARSAVAVLKQHPGMVLFLATPALLVVGVVWLLAGPAWAALLFVAAVLGGGAALYAGLRRR</sequence>
<protein>
    <submittedName>
        <fullName evidence="2">Uncharacterized protein</fullName>
    </submittedName>
</protein>
<dbReference type="OrthoDB" id="4753422at2"/>
<dbReference type="AlphaFoldDB" id="A0A1E8Q626"/>
<proteinExistence type="predicted"/>
<organism evidence="2 3">
    <name type="scientific">Mycolicibacterium grossiae</name>
    <dbReference type="NCBI Taxonomy" id="1552759"/>
    <lineage>
        <taxon>Bacteria</taxon>
        <taxon>Bacillati</taxon>
        <taxon>Actinomycetota</taxon>
        <taxon>Actinomycetes</taxon>
        <taxon>Mycobacteriales</taxon>
        <taxon>Mycobacteriaceae</taxon>
        <taxon>Mycolicibacterium</taxon>
    </lineage>
</organism>
<reference evidence="2 3" key="1">
    <citation type="submission" date="2016-09" db="EMBL/GenBank/DDBJ databases">
        <title>genome sequence of Mycobacterium sp. 739 SCH.</title>
        <authorList>
            <person name="Greninger A.L."/>
            <person name="Qin X."/>
            <person name="Jerome K."/>
            <person name="Vora S."/>
            <person name="Quinn K."/>
        </authorList>
    </citation>
    <scope>NUCLEOTIDE SEQUENCE [LARGE SCALE GENOMIC DNA]</scope>
    <source>
        <strain evidence="2 3">SCH</strain>
    </source>
</reference>
<dbReference type="RefSeq" id="WP_070353000.1">
    <property type="nucleotide sequence ID" value="NZ_CP043474.1"/>
</dbReference>
<dbReference type="Proteomes" id="UP000178953">
    <property type="component" value="Unassembled WGS sequence"/>
</dbReference>
<keyword evidence="3" id="KW-1185">Reference proteome</keyword>
<dbReference type="EMBL" id="MCHX01000019">
    <property type="protein sequence ID" value="OFJ53915.1"/>
    <property type="molecule type" value="Genomic_DNA"/>
</dbReference>
<name>A0A1E8Q626_9MYCO</name>
<feature type="transmembrane region" description="Helical" evidence="1">
    <location>
        <begin position="46"/>
        <end position="66"/>
    </location>
</feature>
<evidence type="ECO:0000313" key="3">
    <source>
        <dbReference type="Proteomes" id="UP000178953"/>
    </source>
</evidence>
<feature type="transmembrane region" description="Helical" evidence="1">
    <location>
        <begin position="21"/>
        <end position="40"/>
    </location>
</feature>
<comment type="caution">
    <text evidence="2">The sequence shown here is derived from an EMBL/GenBank/DDBJ whole genome shotgun (WGS) entry which is preliminary data.</text>
</comment>
<evidence type="ECO:0000313" key="2">
    <source>
        <dbReference type="EMBL" id="OFJ53915.1"/>
    </source>
</evidence>
<keyword evidence="1" id="KW-0812">Transmembrane</keyword>
<keyword evidence="1" id="KW-1133">Transmembrane helix</keyword>
<accession>A0A1E8Q626</accession>
<keyword evidence="1" id="KW-0472">Membrane</keyword>
<gene>
    <name evidence="2" type="ORF">BEL07_10250</name>
</gene>
<evidence type="ECO:0000256" key="1">
    <source>
        <dbReference type="SAM" id="Phobius"/>
    </source>
</evidence>